<name>A0A8J2LU11_9HEXA</name>
<protein>
    <submittedName>
        <fullName evidence="2">Uncharacterized protein</fullName>
    </submittedName>
</protein>
<evidence type="ECO:0000313" key="3">
    <source>
        <dbReference type="Proteomes" id="UP000708208"/>
    </source>
</evidence>
<dbReference type="AlphaFoldDB" id="A0A8J2LU11"/>
<evidence type="ECO:0000313" key="2">
    <source>
        <dbReference type="EMBL" id="CAG7838240.1"/>
    </source>
</evidence>
<dbReference type="Proteomes" id="UP000708208">
    <property type="component" value="Unassembled WGS sequence"/>
</dbReference>
<keyword evidence="1" id="KW-0472">Membrane</keyword>
<feature type="transmembrane region" description="Helical" evidence="1">
    <location>
        <begin position="20"/>
        <end position="37"/>
    </location>
</feature>
<reference evidence="2" key="1">
    <citation type="submission" date="2021-06" db="EMBL/GenBank/DDBJ databases">
        <authorList>
            <person name="Hodson N. C."/>
            <person name="Mongue J. A."/>
            <person name="Jaron S. K."/>
        </authorList>
    </citation>
    <scope>NUCLEOTIDE SEQUENCE</scope>
</reference>
<keyword evidence="1" id="KW-1133">Transmembrane helix</keyword>
<comment type="caution">
    <text evidence="2">The sequence shown here is derived from an EMBL/GenBank/DDBJ whole genome shotgun (WGS) entry which is preliminary data.</text>
</comment>
<organism evidence="2 3">
    <name type="scientific">Allacma fusca</name>
    <dbReference type="NCBI Taxonomy" id="39272"/>
    <lineage>
        <taxon>Eukaryota</taxon>
        <taxon>Metazoa</taxon>
        <taxon>Ecdysozoa</taxon>
        <taxon>Arthropoda</taxon>
        <taxon>Hexapoda</taxon>
        <taxon>Collembola</taxon>
        <taxon>Symphypleona</taxon>
        <taxon>Sminthuridae</taxon>
        <taxon>Allacma</taxon>
    </lineage>
</organism>
<sequence length="104" mass="12013">MVTRFPSAFDCVSSVQLSLLLPPLLCLCTLHIKYVLICRRCRRNRMMTKLIFSGDVATRKSSNSLRDDAILIFHFMKCEDTLSKRTLSSSCREYQIPCHKSNHD</sequence>
<gene>
    <name evidence="2" type="ORF">AFUS01_LOCUS47227</name>
</gene>
<proteinExistence type="predicted"/>
<keyword evidence="3" id="KW-1185">Reference proteome</keyword>
<dbReference type="EMBL" id="CAJVCH010571678">
    <property type="protein sequence ID" value="CAG7838240.1"/>
    <property type="molecule type" value="Genomic_DNA"/>
</dbReference>
<keyword evidence="1" id="KW-0812">Transmembrane</keyword>
<evidence type="ECO:0000256" key="1">
    <source>
        <dbReference type="SAM" id="Phobius"/>
    </source>
</evidence>
<accession>A0A8J2LU11</accession>